<dbReference type="PANTHER" id="PTHR11895">
    <property type="entry name" value="TRANSAMIDASE"/>
    <property type="match status" value="1"/>
</dbReference>
<evidence type="ECO:0000313" key="4">
    <source>
        <dbReference type="EMBL" id="MFD0920103.1"/>
    </source>
</evidence>
<dbReference type="Gene3D" id="3.90.1300.10">
    <property type="entry name" value="Amidase signature (AS) domain"/>
    <property type="match status" value="1"/>
</dbReference>
<proteinExistence type="inferred from homology"/>
<organism evidence="4 5">
    <name type="scientific">Saccharopolyspora rosea</name>
    <dbReference type="NCBI Taxonomy" id="524884"/>
    <lineage>
        <taxon>Bacteria</taxon>
        <taxon>Bacillati</taxon>
        <taxon>Actinomycetota</taxon>
        <taxon>Actinomycetes</taxon>
        <taxon>Pseudonocardiales</taxon>
        <taxon>Pseudonocardiaceae</taxon>
        <taxon>Saccharopolyspora</taxon>
    </lineage>
</organism>
<dbReference type="Proteomes" id="UP001597018">
    <property type="component" value="Unassembled WGS sequence"/>
</dbReference>
<dbReference type="EMBL" id="JBHTIW010000005">
    <property type="protein sequence ID" value="MFD0920103.1"/>
    <property type="molecule type" value="Genomic_DNA"/>
</dbReference>
<reference evidence="5" key="1">
    <citation type="journal article" date="2019" name="Int. J. Syst. Evol. Microbiol.">
        <title>The Global Catalogue of Microorganisms (GCM) 10K type strain sequencing project: providing services to taxonomists for standard genome sequencing and annotation.</title>
        <authorList>
            <consortium name="The Broad Institute Genomics Platform"/>
            <consortium name="The Broad Institute Genome Sequencing Center for Infectious Disease"/>
            <person name="Wu L."/>
            <person name="Ma J."/>
        </authorList>
    </citation>
    <scope>NUCLEOTIDE SEQUENCE [LARGE SCALE GENOMIC DNA]</scope>
    <source>
        <strain evidence="5">CCUG 56401</strain>
    </source>
</reference>
<dbReference type="InterPro" id="IPR000120">
    <property type="entry name" value="Amidase"/>
</dbReference>
<comment type="similarity">
    <text evidence="1">Belongs to the amidase family.</text>
</comment>
<accession>A0ABW3FR68</accession>
<sequence length="528" mass="56744">MHCRPTGVRCSTSPGVRIARCSPSGRRQPSEQPATDRAAPSVPRSRGPHLHPTTVGARMDPFDSAIDLASAVRARELSPVEVVDTYLDRIDRYDSTLNAFVWRDDDAVREAAEQAERAVLSGAELPPFHGVPIPIKDLTEVRGQPATYGSFGVSDTPREHSEPVVTRLLNAGFLLFGRTNTPDMGLLSTTDNRRFGSTRNPWNPEFSSGGSSGGAAAAVAAGLSPVAHAGDGGGSIRMPASCCGLVGLKPSRGRIPRTMMSWEHATVEGAITRYVRDAAALLDAMSAPDRLAMYRAPAPERPFAEEVGRPAGRLRIGLAVDAPTGLPVDPECVAAAERTARLLESLGHHVQPATPRFFTSEAISCYAQTVLDAALWAAPYDDPERAEPHLRHRMARAAGRHSGIYTRAVALLQRESRQVVAQWGRGFDVLLTPTMACLPPPVDTVLDEANAGPDELRLRENQMISFTAICNITGLPAISVPTHTSVGGLPVGSQLVAGPWEEAVLVRLAAELEGLDDWTGRRPHRFHR</sequence>
<dbReference type="InterPro" id="IPR036928">
    <property type="entry name" value="AS_sf"/>
</dbReference>
<evidence type="ECO:0000313" key="5">
    <source>
        <dbReference type="Proteomes" id="UP001597018"/>
    </source>
</evidence>
<feature type="domain" description="Amidase" evidence="3">
    <location>
        <begin position="81"/>
        <end position="505"/>
    </location>
</feature>
<feature type="region of interest" description="Disordered" evidence="2">
    <location>
        <begin position="187"/>
        <end position="209"/>
    </location>
</feature>
<feature type="compositionally biased region" description="Polar residues" evidence="2">
    <location>
        <begin position="187"/>
        <end position="201"/>
    </location>
</feature>
<gene>
    <name evidence="4" type="ORF">ACFQ16_10155</name>
</gene>
<dbReference type="SUPFAM" id="SSF75304">
    <property type="entry name" value="Amidase signature (AS) enzymes"/>
    <property type="match status" value="1"/>
</dbReference>
<evidence type="ECO:0000259" key="3">
    <source>
        <dbReference type="Pfam" id="PF01425"/>
    </source>
</evidence>
<feature type="region of interest" description="Disordered" evidence="2">
    <location>
        <begin position="19"/>
        <end position="58"/>
    </location>
</feature>
<dbReference type="PANTHER" id="PTHR11895:SF7">
    <property type="entry name" value="GLUTAMYL-TRNA(GLN) AMIDOTRANSFERASE SUBUNIT A, MITOCHONDRIAL"/>
    <property type="match status" value="1"/>
</dbReference>
<name>A0ABW3FR68_9PSEU</name>
<comment type="caution">
    <text evidence="4">The sequence shown here is derived from an EMBL/GenBank/DDBJ whole genome shotgun (WGS) entry which is preliminary data.</text>
</comment>
<keyword evidence="5" id="KW-1185">Reference proteome</keyword>
<dbReference type="Pfam" id="PF01425">
    <property type="entry name" value="Amidase"/>
    <property type="match status" value="1"/>
</dbReference>
<dbReference type="InterPro" id="IPR023631">
    <property type="entry name" value="Amidase_dom"/>
</dbReference>
<evidence type="ECO:0000256" key="2">
    <source>
        <dbReference type="SAM" id="MobiDB-lite"/>
    </source>
</evidence>
<evidence type="ECO:0000256" key="1">
    <source>
        <dbReference type="ARBA" id="ARBA00009199"/>
    </source>
</evidence>
<dbReference type="PROSITE" id="PS00571">
    <property type="entry name" value="AMIDASES"/>
    <property type="match status" value="1"/>
</dbReference>
<dbReference type="InterPro" id="IPR020556">
    <property type="entry name" value="Amidase_CS"/>
</dbReference>
<dbReference type="RefSeq" id="WP_263247405.1">
    <property type="nucleotide sequence ID" value="NZ_BAABLT010000020.1"/>
</dbReference>
<protein>
    <submittedName>
        <fullName evidence="4">Amidase</fullName>
    </submittedName>
</protein>